<protein>
    <submittedName>
        <fullName evidence="1">Uncharacterized protein</fullName>
    </submittedName>
</protein>
<dbReference type="AlphaFoldDB" id="A0A6C0BAL9"/>
<organism evidence="1">
    <name type="scientific">viral metagenome</name>
    <dbReference type="NCBI Taxonomy" id="1070528"/>
    <lineage>
        <taxon>unclassified sequences</taxon>
        <taxon>metagenomes</taxon>
        <taxon>organismal metagenomes</taxon>
    </lineage>
</organism>
<name>A0A6C0BAL9_9ZZZZ</name>
<proteinExistence type="predicted"/>
<evidence type="ECO:0000313" key="1">
    <source>
        <dbReference type="EMBL" id="QHS89072.1"/>
    </source>
</evidence>
<dbReference type="EMBL" id="MN739104">
    <property type="protein sequence ID" value="QHS89072.1"/>
    <property type="molecule type" value="Genomic_DNA"/>
</dbReference>
<sequence>MSDSAVQASCLLSIELIFENEQTYTASYTSTATADTVTDAEEIAINNCLAIFTLDTEIQIIKLKSLVTKTNQTFAVRAAIEN</sequence>
<accession>A0A6C0BAL9</accession>
<reference evidence="1" key="1">
    <citation type="journal article" date="2020" name="Nature">
        <title>Giant virus diversity and host interactions through global metagenomics.</title>
        <authorList>
            <person name="Schulz F."/>
            <person name="Roux S."/>
            <person name="Paez-Espino D."/>
            <person name="Jungbluth S."/>
            <person name="Walsh D.A."/>
            <person name="Denef V.J."/>
            <person name="McMahon K.D."/>
            <person name="Konstantinidis K.T."/>
            <person name="Eloe-Fadrosh E.A."/>
            <person name="Kyrpides N.C."/>
            <person name="Woyke T."/>
        </authorList>
    </citation>
    <scope>NUCLEOTIDE SEQUENCE</scope>
    <source>
        <strain evidence="1">GVMAG-M-3300010158-59</strain>
    </source>
</reference>